<organism evidence="1 2">
    <name type="scientific">Dendrobium catenatum</name>
    <dbReference type="NCBI Taxonomy" id="906689"/>
    <lineage>
        <taxon>Eukaryota</taxon>
        <taxon>Viridiplantae</taxon>
        <taxon>Streptophyta</taxon>
        <taxon>Embryophyta</taxon>
        <taxon>Tracheophyta</taxon>
        <taxon>Spermatophyta</taxon>
        <taxon>Magnoliopsida</taxon>
        <taxon>Liliopsida</taxon>
        <taxon>Asparagales</taxon>
        <taxon>Orchidaceae</taxon>
        <taxon>Epidendroideae</taxon>
        <taxon>Malaxideae</taxon>
        <taxon>Dendrobiinae</taxon>
        <taxon>Dendrobium</taxon>
    </lineage>
</organism>
<reference evidence="1 2" key="2">
    <citation type="journal article" date="2017" name="Nature">
        <title>The Apostasia genome and the evolution of orchids.</title>
        <authorList>
            <person name="Zhang G.Q."/>
            <person name="Liu K.W."/>
            <person name="Li Z."/>
            <person name="Lohaus R."/>
            <person name="Hsiao Y.Y."/>
            <person name="Niu S.C."/>
            <person name="Wang J.Y."/>
            <person name="Lin Y.C."/>
            <person name="Xu Q."/>
            <person name="Chen L.J."/>
            <person name="Yoshida K."/>
            <person name="Fujiwara S."/>
            <person name="Wang Z.W."/>
            <person name="Zhang Y.Q."/>
            <person name="Mitsuda N."/>
            <person name="Wang M."/>
            <person name="Liu G.H."/>
            <person name="Pecoraro L."/>
            <person name="Huang H.X."/>
            <person name="Xiao X.J."/>
            <person name="Lin M."/>
            <person name="Wu X.Y."/>
            <person name="Wu W.L."/>
            <person name="Chen Y.Y."/>
            <person name="Chang S.B."/>
            <person name="Sakamoto S."/>
            <person name="Ohme-Takagi M."/>
            <person name="Yagi M."/>
            <person name="Zeng S.J."/>
            <person name="Shen C.Y."/>
            <person name="Yeh C.M."/>
            <person name="Luo Y.B."/>
            <person name="Tsai W.C."/>
            <person name="Van de Peer Y."/>
            <person name="Liu Z.J."/>
        </authorList>
    </citation>
    <scope>NUCLEOTIDE SEQUENCE [LARGE SCALE GENOMIC DNA]</scope>
    <source>
        <tissue evidence="1">The whole plant</tissue>
    </source>
</reference>
<evidence type="ECO:0000313" key="1">
    <source>
        <dbReference type="EMBL" id="PKU76659.1"/>
    </source>
</evidence>
<proteinExistence type="predicted"/>
<dbReference type="EMBL" id="KZ502537">
    <property type="protein sequence ID" value="PKU76659.1"/>
    <property type="molecule type" value="Genomic_DNA"/>
</dbReference>
<accession>A0A2I0WLW9</accession>
<sequence length="85" mass="10084">MIYFKRKKLGYVKFDYPTLKTHPSKEKGEEKPKFIKDKKRFKKAFWVDSTSNSFETEAKEETTNLCLMVDNHLGQTDQEEVCELT</sequence>
<evidence type="ECO:0000313" key="2">
    <source>
        <dbReference type="Proteomes" id="UP000233837"/>
    </source>
</evidence>
<dbReference type="Proteomes" id="UP000233837">
    <property type="component" value="Unassembled WGS sequence"/>
</dbReference>
<protein>
    <submittedName>
        <fullName evidence="1">Uncharacterized protein</fullName>
    </submittedName>
</protein>
<reference evidence="1 2" key="1">
    <citation type="journal article" date="2016" name="Sci. Rep.">
        <title>The Dendrobium catenatum Lindl. genome sequence provides insights into polysaccharide synthase, floral development and adaptive evolution.</title>
        <authorList>
            <person name="Zhang G.Q."/>
            <person name="Xu Q."/>
            <person name="Bian C."/>
            <person name="Tsai W.C."/>
            <person name="Yeh C.M."/>
            <person name="Liu K.W."/>
            <person name="Yoshida K."/>
            <person name="Zhang L.S."/>
            <person name="Chang S.B."/>
            <person name="Chen F."/>
            <person name="Shi Y."/>
            <person name="Su Y.Y."/>
            <person name="Zhang Y.Q."/>
            <person name="Chen L.J."/>
            <person name="Yin Y."/>
            <person name="Lin M."/>
            <person name="Huang H."/>
            <person name="Deng H."/>
            <person name="Wang Z.W."/>
            <person name="Zhu S.L."/>
            <person name="Zhao X."/>
            <person name="Deng C."/>
            <person name="Niu S.C."/>
            <person name="Huang J."/>
            <person name="Wang M."/>
            <person name="Liu G.H."/>
            <person name="Yang H.J."/>
            <person name="Xiao X.J."/>
            <person name="Hsiao Y.Y."/>
            <person name="Wu W.L."/>
            <person name="Chen Y.Y."/>
            <person name="Mitsuda N."/>
            <person name="Ohme-Takagi M."/>
            <person name="Luo Y.B."/>
            <person name="Van de Peer Y."/>
            <person name="Liu Z.J."/>
        </authorList>
    </citation>
    <scope>NUCLEOTIDE SEQUENCE [LARGE SCALE GENOMIC DNA]</scope>
    <source>
        <tissue evidence="1">The whole plant</tissue>
    </source>
</reference>
<gene>
    <name evidence="1" type="ORF">MA16_Dca001264</name>
</gene>
<dbReference type="AlphaFoldDB" id="A0A2I0WLW9"/>
<keyword evidence="2" id="KW-1185">Reference proteome</keyword>
<name>A0A2I0WLW9_9ASPA</name>